<dbReference type="PANTHER" id="PTHR43364">
    <property type="entry name" value="NADH-SPECIFIC METHYLGLYOXAL REDUCTASE-RELATED"/>
    <property type="match status" value="1"/>
</dbReference>
<dbReference type="CDD" id="cd19080">
    <property type="entry name" value="AKR_AKR9A_9B"/>
    <property type="match status" value="1"/>
</dbReference>
<comment type="caution">
    <text evidence="3">The sequence shown here is derived from an EMBL/GenBank/DDBJ whole genome shotgun (WGS) entry which is preliminary data.</text>
</comment>
<dbReference type="Gene3D" id="3.20.20.100">
    <property type="entry name" value="NADP-dependent oxidoreductase domain"/>
    <property type="match status" value="1"/>
</dbReference>
<dbReference type="GO" id="GO:0016491">
    <property type="term" value="F:oxidoreductase activity"/>
    <property type="evidence" value="ECO:0007669"/>
    <property type="project" value="UniProtKB-KW"/>
</dbReference>
<dbReference type="EMBL" id="VFOZ01000002">
    <property type="protein sequence ID" value="TQL90417.1"/>
    <property type="molecule type" value="Genomic_DNA"/>
</dbReference>
<evidence type="ECO:0000313" key="3">
    <source>
        <dbReference type="EMBL" id="TQL90417.1"/>
    </source>
</evidence>
<dbReference type="PANTHER" id="PTHR43364:SF4">
    <property type="entry name" value="NAD(P)-LINKED OXIDOREDUCTASE SUPERFAMILY PROTEIN"/>
    <property type="match status" value="1"/>
</dbReference>
<proteinExistence type="predicted"/>
<name>A0A543C015_9ACTN</name>
<keyword evidence="4" id="KW-1185">Reference proteome</keyword>
<keyword evidence="1" id="KW-0560">Oxidoreductase</keyword>
<dbReference type="Pfam" id="PF00248">
    <property type="entry name" value="Aldo_ket_red"/>
    <property type="match status" value="1"/>
</dbReference>
<evidence type="ECO:0000256" key="1">
    <source>
        <dbReference type="ARBA" id="ARBA00023002"/>
    </source>
</evidence>
<gene>
    <name evidence="3" type="ORF">FB559_7721</name>
</gene>
<dbReference type="OrthoDB" id="9768793at2"/>
<accession>A0A543C015</accession>
<evidence type="ECO:0000313" key="4">
    <source>
        <dbReference type="Proteomes" id="UP000316096"/>
    </source>
</evidence>
<dbReference type="AlphaFoldDB" id="A0A543C015"/>
<dbReference type="InterPro" id="IPR023210">
    <property type="entry name" value="NADP_OxRdtase_dom"/>
</dbReference>
<dbReference type="Proteomes" id="UP000316096">
    <property type="component" value="Unassembled WGS sequence"/>
</dbReference>
<dbReference type="SUPFAM" id="SSF51430">
    <property type="entry name" value="NAD(P)-linked oxidoreductase"/>
    <property type="match status" value="1"/>
</dbReference>
<dbReference type="InterPro" id="IPR036812">
    <property type="entry name" value="NAD(P)_OxRdtase_dom_sf"/>
</dbReference>
<organism evidence="3 4">
    <name type="scientific">Actinoallomurus bryophytorum</name>
    <dbReference type="NCBI Taxonomy" id="1490222"/>
    <lineage>
        <taxon>Bacteria</taxon>
        <taxon>Bacillati</taxon>
        <taxon>Actinomycetota</taxon>
        <taxon>Actinomycetes</taxon>
        <taxon>Streptosporangiales</taxon>
        <taxon>Thermomonosporaceae</taxon>
        <taxon>Actinoallomurus</taxon>
    </lineage>
</organism>
<dbReference type="InterPro" id="IPR050523">
    <property type="entry name" value="AKR_Detox_Biosynth"/>
</dbReference>
<dbReference type="RefSeq" id="WP_141962455.1">
    <property type="nucleotide sequence ID" value="NZ_VFOZ01000002.1"/>
</dbReference>
<evidence type="ECO:0000259" key="2">
    <source>
        <dbReference type="Pfam" id="PF00248"/>
    </source>
</evidence>
<protein>
    <submittedName>
        <fullName evidence="3">Aryl-alcohol dehydrogenase-like predicted oxidoreductase</fullName>
    </submittedName>
</protein>
<sequence>MTTHYRLLGSTGLRVSPIALGALTFGEGGWHTGEDTARSVFVRYVEAGGNFVDTAINYAGGRSEEMLGTFIKETGVREGLVVATKFAVATRPGDPNSGGNGRKNILASLDTSLRRLQTDYVDLYWLHMWDAMTPVEEVMSTLDALVRSGKVRAIGLSNVPAWYAAKAQMIARSRHWEPVAALQLEYSVAERAIEREHVPAALDLGIGIVPWSPLANGLLAGKYTRGQQGELQGDGRLTRMAADGTLDALDATGNPAISKLLTERNEAIVAVLRECARELGRTPAQVALNWVARRPGVVSTLISVTRLAQLDDDLRALDFEIPAGMAERIEEVSLPEPVYPYYFSGTAMGPVINAGTTITAG</sequence>
<dbReference type="FunFam" id="3.20.20.100:FF:000004">
    <property type="entry name" value="Oxidoreductase, aldo/keto reductase"/>
    <property type="match status" value="1"/>
</dbReference>
<dbReference type="PRINTS" id="PR00069">
    <property type="entry name" value="ALDKETRDTASE"/>
</dbReference>
<dbReference type="GO" id="GO:0005829">
    <property type="term" value="C:cytosol"/>
    <property type="evidence" value="ECO:0007669"/>
    <property type="project" value="TreeGrafter"/>
</dbReference>
<reference evidence="3 4" key="1">
    <citation type="submission" date="2019-06" db="EMBL/GenBank/DDBJ databases">
        <title>Sequencing the genomes of 1000 actinobacteria strains.</title>
        <authorList>
            <person name="Klenk H.-P."/>
        </authorList>
    </citation>
    <scope>NUCLEOTIDE SEQUENCE [LARGE SCALE GENOMIC DNA]</scope>
    <source>
        <strain evidence="3 4">DSM 102200</strain>
    </source>
</reference>
<dbReference type="InterPro" id="IPR020471">
    <property type="entry name" value="AKR"/>
</dbReference>
<feature type="domain" description="NADP-dependent oxidoreductase" evidence="2">
    <location>
        <begin position="17"/>
        <end position="332"/>
    </location>
</feature>